<evidence type="ECO:0000313" key="3">
    <source>
        <dbReference type="EMBL" id="KAL2065902.1"/>
    </source>
</evidence>
<comment type="caution">
    <text evidence="3">The sequence shown here is derived from an EMBL/GenBank/DDBJ whole genome shotgun (WGS) entry which is preliminary data.</text>
</comment>
<keyword evidence="2" id="KW-0812">Transmembrane</keyword>
<evidence type="ECO:0000256" key="1">
    <source>
        <dbReference type="SAM" id="MobiDB-lite"/>
    </source>
</evidence>
<evidence type="ECO:0000313" key="4">
    <source>
        <dbReference type="Proteomes" id="UP001595075"/>
    </source>
</evidence>
<evidence type="ECO:0000256" key="2">
    <source>
        <dbReference type="SAM" id="Phobius"/>
    </source>
</evidence>
<organism evidence="3 4">
    <name type="scientific">Oculimacula yallundae</name>
    <dbReference type="NCBI Taxonomy" id="86028"/>
    <lineage>
        <taxon>Eukaryota</taxon>
        <taxon>Fungi</taxon>
        <taxon>Dikarya</taxon>
        <taxon>Ascomycota</taxon>
        <taxon>Pezizomycotina</taxon>
        <taxon>Leotiomycetes</taxon>
        <taxon>Helotiales</taxon>
        <taxon>Ploettnerulaceae</taxon>
        <taxon>Oculimacula</taxon>
    </lineage>
</organism>
<feature type="region of interest" description="Disordered" evidence="1">
    <location>
        <begin position="614"/>
        <end position="633"/>
    </location>
</feature>
<proteinExistence type="predicted"/>
<feature type="compositionally biased region" description="Polar residues" evidence="1">
    <location>
        <begin position="621"/>
        <end position="633"/>
    </location>
</feature>
<sequence length="633" mass="69927">MRLGEDTTLGTSIQMIESSDISPSSNPVPKTQFRWQADDWANNTPELSQMVVGLAGESEGPAQRDLNKTKRWVEGQPDAVAEPLHAHEATDASGALQTPAQQTDDNTAILLDAAPQSKAQSIGVLPSSTMTISCDDSTATESIVRDDDVPLRRQPMDTYSFVIQDGGEMYAEDLSSLQGTSTSNTDRDFRFVVGHEAKLHLRKRRPEVSKSLEHKPDLIKFDHSDLAPVIAPELHKRLHHFSGRTKQLSTLQHVQCYTPYKYVPDPRVRNRLLRLAKLFDFVDRVFAEYFQCTILPAPPWEWVKDRLEVVRAEITSKQSTTPGANSNADLVFLGDLGKFCESALRARTSSTSPPIFYSSQGRDDEKIMYIQASLEVPYWDLVFDFIARSHANTTTFQGDRLLRVLDSVKSDIKDTLRQLGEDLGTVNVKEAIGPILDGINARIQVLDSYTTDNVSSVEKEERLSTLSNGEGLVTSTAFVDHEIELRDKQKLSSMLTAVAIVTIALGYVPLIKGFAISSESTEKGSLDDADYWYNLSQAIAVVMGSLMTILSLRKQAWLSQEYVIVWFFLAIGVLCAIFSVVVYSLCNTRWSSLLAAFSTTAGFGATLAMTMTDDQGKRAPSGSSGTQGKAKTE</sequence>
<feature type="transmembrane region" description="Helical" evidence="2">
    <location>
        <begin position="531"/>
        <end position="550"/>
    </location>
</feature>
<name>A0ABR4C7J7_9HELO</name>
<feature type="transmembrane region" description="Helical" evidence="2">
    <location>
        <begin position="590"/>
        <end position="609"/>
    </location>
</feature>
<dbReference type="Proteomes" id="UP001595075">
    <property type="component" value="Unassembled WGS sequence"/>
</dbReference>
<gene>
    <name evidence="3" type="ORF">VTL71DRAFT_3572</name>
</gene>
<feature type="transmembrane region" description="Helical" evidence="2">
    <location>
        <begin position="491"/>
        <end position="511"/>
    </location>
</feature>
<reference evidence="3 4" key="1">
    <citation type="journal article" date="2024" name="Commun. Biol.">
        <title>Comparative genomic analysis of thermophilic fungi reveals convergent evolutionary adaptations and gene losses.</title>
        <authorList>
            <person name="Steindorff A.S."/>
            <person name="Aguilar-Pontes M.V."/>
            <person name="Robinson A.J."/>
            <person name="Andreopoulos B."/>
            <person name="LaButti K."/>
            <person name="Kuo A."/>
            <person name="Mondo S."/>
            <person name="Riley R."/>
            <person name="Otillar R."/>
            <person name="Haridas S."/>
            <person name="Lipzen A."/>
            <person name="Grimwood J."/>
            <person name="Schmutz J."/>
            <person name="Clum A."/>
            <person name="Reid I.D."/>
            <person name="Moisan M.C."/>
            <person name="Butler G."/>
            <person name="Nguyen T.T.M."/>
            <person name="Dewar K."/>
            <person name="Conant G."/>
            <person name="Drula E."/>
            <person name="Henrissat B."/>
            <person name="Hansel C."/>
            <person name="Singer S."/>
            <person name="Hutchinson M.I."/>
            <person name="de Vries R.P."/>
            <person name="Natvig D.O."/>
            <person name="Powell A.J."/>
            <person name="Tsang A."/>
            <person name="Grigoriev I.V."/>
        </authorList>
    </citation>
    <scope>NUCLEOTIDE SEQUENCE [LARGE SCALE GENOMIC DNA]</scope>
    <source>
        <strain evidence="3 4">CBS 494.80</strain>
    </source>
</reference>
<accession>A0ABR4C7J7</accession>
<feature type="transmembrane region" description="Helical" evidence="2">
    <location>
        <begin position="562"/>
        <end position="584"/>
    </location>
</feature>
<dbReference type="EMBL" id="JAZHXI010000012">
    <property type="protein sequence ID" value="KAL2065902.1"/>
    <property type="molecule type" value="Genomic_DNA"/>
</dbReference>
<keyword evidence="2" id="KW-1133">Transmembrane helix</keyword>
<protein>
    <submittedName>
        <fullName evidence="3">Uncharacterized protein</fullName>
    </submittedName>
</protein>
<keyword evidence="4" id="KW-1185">Reference proteome</keyword>
<keyword evidence="2" id="KW-0472">Membrane</keyword>